<dbReference type="Proteomes" id="UP000199035">
    <property type="component" value="Unassembled WGS sequence"/>
</dbReference>
<comment type="similarity">
    <text evidence="1">Belongs to the glycosyltransferase 2 family.</text>
</comment>
<keyword evidence="7" id="KW-1185">Reference proteome</keyword>
<dbReference type="RefSeq" id="WP_092690508.1">
    <property type="nucleotide sequence ID" value="NZ_FNPK01000012.1"/>
</dbReference>
<dbReference type="STRING" id="595670.SAMN05421643_11225"/>
<dbReference type="InterPro" id="IPR006446">
    <property type="entry name" value="RhaTrfase"/>
</dbReference>
<dbReference type="InterPro" id="IPR001173">
    <property type="entry name" value="Glyco_trans_2-like"/>
</dbReference>
<gene>
    <name evidence="6" type="ORF">SAMN05421643_11225</name>
</gene>
<evidence type="ECO:0000256" key="3">
    <source>
        <dbReference type="ARBA" id="ARBA00022679"/>
    </source>
</evidence>
<dbReference type="AlphaFoldDB" id="A0A1H3KD89"/>
<proteinExistence type="inferred from homology"/>
<organism evidence="6 7">
    <name type="scientific">Acinetobacter kyonggiensis</name>
    <dbReference type="NCBI Taxonomy" id="595670"/>
    <lineage>
        <taxon>Bacteria</taxon>
        <taxon>Pseudomonadati</taxon>
        <taxon>Pseudomonadota</taxon>
        <taxon>Gammaproteobacteria</taxon>
        <taxon>Moraxellales</taxon>
        <taxon>Moraxellaceae</taxon>
        <taxon>Acinetobacter</taxon>
    </lineage>
</organism>
<dbReference type="NCBIfam" id="TIGR01556">
    <property type="entry name" value="rhamnosyltran"/>
    <property type="match status" value="1"/>
</dbReference>
<accession>A0A1H3KD89</accession>
<keyword evidence="4" id="KW-0472">Membrane</keyword>
<dbReference type="Gene3D" id="3.90.550.10">
    <property type="entry name" value="Spore Coat Polysaccharide Biosynthesis Protein SpsA, Chain A"/>
    <property type="match status" value="1"/>
</dbReference>
<keyword evidence="4" id="KW-0812">Transmembrane</keyword>
<feature type="domain" description="Glycosyltransferase 2-like" evidence="5">
    <location>
        <begin position="5"/>
        <end position="159"/>
    </location>
</feature>
<sequence>MNFAVIVTYNPNIDNVLSLLNILTDNDFQCIVVDNNSNTSFLKNKNKYSVINLEKNLGIAKAQNIGINKAVRNGADYIIFFDQDSTIDQSFLDKLTGDFLSVKKSGVKLAAIGPQFIDKELGFYAPGLLVNRKGLIHKIDISQINEPKKVGVIISSGSLVSTKALIDIGFMNEDLFIDYVDTEWCLRALNKGYKIYISNNALMYHSIGEKTVRLGSINCPVHSPYRRYYRIRNLFLLWRMSHISKLWIANMFLNNFIATCILFATQKNKIDYIKFLLLAVRDGLSNKKGILNEN</sequence>
<dbReference type="InterPro" id="IPR029044">
    <property type="entry name" value="Nucleotide-diphossugar_trans"/>
</dbReference>
<keyword evidence="2" id="KW-0328">Glycosyltransferase</keyword>
<name>A0A1H3KD89_9GAMM</name>
<keyword evidence="4" id="KW-1133">Transmembrane helix</keyword>
<evidence type="ECO:0000313" key="7">
    <source>
        <dbReference type="Proteomes" id="UP000199035"/>
    </source>
</evidence>
<dbReference type="PANTHER" id="PTHR43179">
    <property type="entry name" value="RHAMNOSYLTRANSFERASE WBBL"/>
    <property type="match status" value="1"/>
</dbReference>
<evidence type="ECO:0000256" key="2">
    <source>
        <dbReference type="ARBA" id="ARBA00022676"/>
    </source>
</evidence>
<dbReference type="SUPFAM" id="SSF53448">
    <property type="entry name" value="Nucleotide-diphospho-sugar transferases"/>
    <property type="match status" value="1"/>
</dbReference>
<keyword evidence="3 6" id="KW-0808">Transferase</keyword>
<feature type="transmembrane region" description="Helical" evidence="4">
    <location>
        <begin position="246"/>
        <end position="265"/>
    </location>
</feature>
<dbReference type="EMBL" id="FNPK01000012">
    <property type="protein sequence ID" value="SDY50150.1"/>
    <property type="molecule type" value="Genomic_DNA"/>
</dbReference>
<dbReference type="PANTHER" id="PTHR43179:SF12">
    <property type="entry name" value="GALACTOFURANOSYLTRANSFERASE GLFT2"/>
    <property type="match status" value="1"/>
</dbReference>
<protein>
    <submittedName>
        <fullName evidence="6">Rhamnosyltransferase</fullName>
    </submittedName>
</protein>
<dbReference type="Pfam" id="PF00535">
    <property type="entry name" value="Glycos_transf_2"/>
    <property type="match status" value="1"/>
</dbReference>
<evidence type="ECO:0000313" key="6">
    <source>
        <dbReference type="EMBL" id="SDY50150.1"/>
    </source>
</evidence>
<evidence type="ECO:0000259" key="5">
    <source>
        <dbReference type="Pfam" id="PF00535"/>
    </source>
</evidence>
<reference evidence="7" key="1">
    <citation type="submission" date="2016-10" db="EMBL/GenBank/DDBJ databases">
        <authorList>
            <person name="Varghese N."/>
            <person name="Submissions S."/>
        </authorList>
    </citation>
    <scope>NUCLEOTIDE SEQUENCE [LARGE SCALE GENOMIC DNA]</scope>
    <source>
        <strain evidence="7">ANC 5109</strain>
    </source>
</reference>
<evidence type="ECO:0000256" key="4">
    <source>
        <dbReference type="SAM" id="Phobius"/>
    </source>
</evidence>
<dbReference type="CDD" id="cd02526">
    <property type="entry name" value="GT2_RfbF_like"/>
    <property type="match status" value="1"/>
</dbReference>
<dbReference type="GO" id="GO:0016757">
    <property type="term" value="F:glycosyltransferase activity"/>
    <property type="evidence" value="ECO:0007669"/>
    <property type="project" value="UniProtKB-KW"/>
</dbReference>
<evidence type="ECO:0000256" key="1">
    <source>
        <dbReference type="ARBA" id="ARBA00006739"/>
    </source>
</evidence>